<feature type="region of interest" description="Disordered" evidence="6">
    <location>
        <begin position="413"/>
        <end position="533"/>
    </location>
</feature>
<dbReference type="PANTHER" id="PTHR21567:SF60">
    <property type="entry name" value="CLASP N-TERMINAL DOMAIN-CONTAINING PROTEIN"/>
    <property type="match status" value="1"/>
</dbReference>
<evidence type="ECO:0000313" key="8">
    <source>
        <dbReference type="EMBL" id="CAH7685857.1"/>
    </source>
</evidence>
<dbReference type="PANTHER" id="PTHR21567">
    <property type="entry name" value="CLASP"/>
    <property type="match status" value="1"/>
</dbReference>
<protein>
    <submittedName>
        <fullName evidence="8">Clasp N terminal-domain-containing protein</fullName>
    </submittedName>
</protein>
<evidence type="ECO:0000256" key="5">
    <source>
        <dbReference type="ARBA" id="ARBA00022776"/>
    </source>
</evidence>
<feature type="compositionally biased region" description="Polar residues" evidence="6">
    <location>
        <begin position="514"/>
        <end position="531"/>
    </location>
</feature>
<dbReference type="GO" id="GO:0008017">
    <property type="term" value="F:microtubule binding"/>
    <property type="evidence" value="ECO:0007669"/>
    <property type="project" value="TreeGrafter"/>
</dbReference>
<keyword evidence="5" id="KW-0498">Mitosis</keyword>
<feature type="compositionally biased region" description="Polar residues" evidence="6">
    <location>
        <begin position="952"/>
        <end position="969"/>
    </location>
</feature>
<feature type="compositionally biased region" description="Basic residues" evidence="6">
    <location>
        <begin position="812"/>
        <end position="822"/>
    </location>
</feature>
<gene>
    <name evidence="8" type="ORF">PPACK8108_LOCUS20449</name>
</gene>
<dbReference type="AlphaFoldDB" id="A0AAV0BF21"/>
<feature type="compositionally biased region" description="Polar residues" evidence="6">
    <location>
        <begin position="415"/>
        <end position="433"/>
    </location>
</feature>
<evidence type="ECO:0000313" key="9">
    <source>
        <dbReference type="Proteomes" id="UP001153365"/>
    </source>
</evidence>
<feature type="compositionally biased region" description="Low complexity" evidence="6">
    <location>
        <begin position="596"/>
        <end position="622"/>
    </location>
</feature>
<feature type="region of interest" description="Disordered" evidence="6">
    <location>
        <begin position="731"/>
        <end position="762"/>
    </location>
</feature>
<dbReference type="GO" id="GO:1990023">
    <property type="term" value="C:mitotic spindle midzone"/>
    <property type="evidence" value="ECO:0007669"/>
    <property type="project" value="TreeGrafter"/>
</dbReference>
<comment type="similarity">
    <text evidence="2">Belongs to the CLASP family.</text>
</comment>
<keyword evidence="3" id="KW-0132">Cell division</keyword>
<keyword evidence="5" id="KW-0131">Cell cycle</keyword>
<feature type="compositionally biased region" description="Polar residues" evidence="6">
    <location>
        <begin position="563"/>
        <end position="573"/>
    </location>
</feature>
<evidence type="ECO:0000256" key="4">
    <source>
        <dbReference type="ARBA" id="ARBA00022701"/>
    </source>
</evidence>
<feature type="region of interest" description="Disordered" evidence="6">
    <location>
        <begin position="287"/>
        <end position="365"/>
    </location>
</feature>
<dbReference type="InterPro" id="IPR011989">
    <property type="entry name" value="ARM-like"/>
</dbReference>
<keyword evidence="4" id="KW-0493">Microtubule</keyword>
<comment type="caution">
    <text evidence="8">The sequence shown here is derived from an EMBL/GenBank/DDBJ whole genome shotgun (WGS) entry which is preliminary data.</text>
</comment>
<dbReference type="GO" id="GO:0005881">
    <property type="term" value="C:cytoplasmic microtubule"/>
    <property type="evidence" value="ECO:0007669"/>
    <property type="project" value="TreeGrafter"/>
</dbReference>
<feature type="region of interest" description="Disordered" evidence="6">
    <location>
        <begin position="547"/>
        <end position="663"/>
    </location>
</feature>
<keyword evidence="9" id="KW-1185">Reference proteome</keyword>
<comment type="subcellular location">
    <subcellularLocation>
        <location evidence="1">Cytoplasm</location>
        <location evidence="1">Cytoskeleton</location>
        <location evidence="1">Spindle</location>
    </subcellularLocation>
</comment>
<feature type="domain" description="CLASP N-terminal" evidence="7">
    <location>
        <begin position="48"/>
        <end position="281"/>
    </location>
</feature>
<evidence type="ECO:0000256" key="2">
    <source>
        <dbReference type="ARBA" id="ARBA00009549"/>
    </source>
</evidence>
<name>A0AAV0BF21_PHAPC</name>
<dbReference type="GO" id="GO:0051301">
    <property type="term" value="P:cell division"/>
    <property type="evidence" value="ECO:0007669"/>
    <property type="project" value="UniProtKB-KW"/>
</dbReference>
<reference evidence="8" key="1">
    <citation type="submission" date="2022-06" db="EMBL/GenBank/DDBJ databases">
        <authorList>
            <consortium name="SYNGENTA / RWTH Aachen University"/>
        </authorList>
    </citation>
    <scope>NUCLEOTIDE SEQUENCE</scope>
</reference>
<evidence type="ECO:0000256" key="6">
    <source>
        <dbReference type="SAM" id="MobiDB-lite"/>
    </source>
</evidence>
<sequence>MVTKDLNTKIRVSILLKAKYYFVLFRLRGSLIAQCFFSQITSVDQIIKEFELLKAALLQEETEDTWEKIDSSLKRFIGVVRGGGCDYPEEFMKRWKETDIVRGMVNSMLTERTRLSGTALDLMGCTVRLRSYWESAVPFYVPTIIKLLGRASKIYVTRASTTLNSLVKGTKSVAFIPYLVDGVSEKSLSMRLGCAEALLCCLNSILEPDDEPQRLNKTRSHLDVLGKRINDIEKVIKTGGRDRDPKVRAVFKQIWELYQQNWPNRADSLSQPFTPTIRRYLGISSNSSALSQPTASAPISSHRTHAPQHLNKTSGGELDRGRPPANSVNRNGLKSKVENRPASTSRGTEDVKMKSQPSSRSFAPVSNDLAVLRKAISVPLPPDDEPFPSDHEVNHATAGIKLAASHVRPFLEVPQQRSLPSGATSKRSNSTMRAQRVPLEPQADGKGRFPNGTMKLAGRAPFQTLQQSENKPVGIELLSKSSGNTNSTSANSKPLKPSSFDQANSLAPKAYKPSRSTSDSTNTAAKTNTQLVELPTRPLPKRTAITTAASSTEPPFVPPANLLNVSVRSNNHPQSRKVGPDKAAPILKQTRKAFKPTKSSSKSSSTASTTATQATSKLATSTEPSALKLSTSRPTLEASLPETQEVQKPTPKAIDPLSSLSPPHPLPLQRAEILHNSPRVVTQDSDEGPVSFVPLDFKEISVDKKLEPEVFSQPKPFSTVQPLKSFTSALEKSANTDAKEHVEPENPASESRPSPSAIPMPPWPISFSSSTPGPKICTRLPEDLIVPMSIPLPPSPNSPFLTFAVASRKKNKSALQGKKGRKKIELSAKAHSKAAPTDAMESCHSTKSGYLNAISDESLLDQSACTILASDEENEEDRTIQLPSGPEGVLVDFEHEDTIWEPRPLTLHGDLADLTGTFASNLSNRGITGEDGPYGKRQRLETRDSIGKPSQEDNSGVHHSQIENAQVKSKSPKLSIELQRRDNSVFHWDQAGLGVSIEDSNEKTLSCLKEQPDFLAEEITVNDGRSFFSNFLNGINPQNQSTPVSGDETVLFSRFRAGNRSP</sequence>
<proteinExistence type="inferred from homology"/>
<dbReference type="Gene3D" id="1.25.10.10">
    <property type="entry name" value="Leucine-rich Repeat Variant"/>
    <property type="match status" value="1"/>
</dbReference>
<organism evidence="8 9">
    <name type="scientific">Phakopsora pachyrhizi</name>
    <name type="common">Asian soybean rust disease fungus</name>
    <dbReference type="NCBI Taxonomy" id="170000"/>
    <lineage>
        <taxon>Eukaryota</taxon>
        <taxon>Fungi</taxon>
        <taxon>Dikarya</taxon>
        <taxon>Basidiomycota</taxon>
        <taxon>Pucciniomycotina</taxon>
        <taxon>Pucciniomycetes</taxon>
        <taxon>Pucciniales</taxon>
        <taxon>Phakopsoraceae</taxon>
        <taxon>Phakopsora</taxon>
    </lineage>
</organism>
<dbReference type="EMBL" id="CALTRL010005754">
    <property type="protein sequence ID" value="CAH7685857.1"/>
    <property type="molecule type" value="Genomic_DNA"/>
</dbReference>
<feature type="compositionally biased region" description="Low complexity" evidence="6">
    <location>
        <begin position="479"/>
        <end position="493"/>
    </location>
</feature>
<dbReference type="GO" id="GO:0005876">
    <property type="term" value="C:spindle microtubule"/>
    <property type="evidence" value="ECO:0007669"/>
    <property type="project" value="TreeGrafter"/>
</dbReference>
<evidence type="ECO:0000256" key="1">
    <source>
        <dbReference type="ARBA" id="ARBA00004186"/>
    </source>
</evidence>
<dbReference type="Proteomes" id="UP001153365">
    <property type="component" value="Unassembled WGS sequence"/>
</dbReference>
<feature type="region of interest" description="Disordered" evidence="6">
    <location>
        <begin position="942"/>
        <end position="971"/>
    </location>
</feature>
<dbReference type="Pfam" id="PF12348">
    <property type="entry name" value="CLASP_N"/>
    <property type="match status" value="1"/>
</dbReference>
<dbReference type="GO" id="GO:0005815">
    <property type="term" value="C:microtubule organizing center"/>
    <property type="evidence" value="ECO:0007669"/>
    <property type="project" value="TreeGrafter"/>
</dbReference>
<evidence type="ECO:0000259" key="7">
    <source>
        <dbReference type="Pfam" id="PF12348"/>
    </source>
</evidence>
<dbReference type="GO" id="GO:0090307">
    <property type="term" value="P:mitotic spindle assembly"/>
    <property type="evidence" value="ECO:0007669"/>
    <property type="project" value="TreeGrafter"/>
</dbReference>
<feature type="compositionally biased region" description="Polar residues" evidence="6">
    <location>
        <begin position="287"/>
        <end position="301"/>
    </location>
</feature>
<accession>A0AAV0BF21</accession>
<feature type="region of interest" description="Disordered" evidence="6">
    <location>
        <begin position="812"/>
        <end position="842"/>
    </location>
</feature>
<dbReference type="InterPro" id="IPR024395">
    <property type="entry name" value="CLASP_N_dom"/>
</dbReference>
<evidence type="ECO:0000256" key="3">
    <source>
        <dbReference type="ARBA" id="ARBA00022618"/>
    </source>
</evidence>